<evidence type="ECO:0000256" key="8">
    <source>
        <dbReference type="ARBA" id="ARBA00023004"/>
    </source>
</evidence>
<keyword evidence="18" id="KW-1185">Reference proteome</keyword>
<evidence type="ECO:0000256" key="13">
    <source>
        <dbReference type="ARBA" id="ARBA00023237"/>
    </source>
</evidence>
<evidence type="ECO:0000256" key="11">
    <source>
        <dbReference type="ARBA" id="ARBA00023136"/>
    </source>
</evidence>
<dbReference type="NCBIfam" id="TIGR01783">
    <property type="entry name" value="TonB-siderophor"/>
    <property type="match status" value="1"/>
</dbReference>
<dbReference type="Proteomes" id="UP001629246">
    <property type="component" value="Unassembled WGS sequence"/>
</dbReference>
<keyword evidence="6 14" id="KW-0812">Transmembrane</keyword>
<evidence type="ECO:0000256" key="4">
    <source>
        <dbReference type="ARBA" id="ARBA00022452"/>
    </source>
</evidence>
<evidence type="ECO:0000256" key="9">
    <source>
        <dbReference type="ARBA" id="ARBA00023065"/>
    </source>
</evidence>
<dbReference type="EMBL" id="JAQQFM010000004">
    <property type="protein sequence ID" value="MFL9924508.1"/>
    <property type="molecule type" value="Genomic_DNA"/>
</dbReference>
<dbReference type="Pfam" id="PF00593">
    <property type="entry name" value="TonB_dep_Rec_b-barrel"/>
    <property type="match status" value="1"/>
</dbReference>
<evidence type="ECO:0000313" key="18">
    <source>
        <dbReference type="Proteomes" id="UP001629246"/>
    </source>
</evidence>
<dbReference type="SUPFAM" id="SSF56935">
    <property type="entry name" value="Porins"/>
    <property type="match status" value="1"/>
</dbReference>
<evidence type="ECO:0000256" key="14">
    <source>
        <dbReference type="PROSITE-ProRule" id="PRU01360"/>
    </source>
</evidence>
<keyword evidence="13 14" id="KW-0998">Cell outer membrane</keyword>
<dbReference type="PROSITE" id="PS52016">
    <property type="entry name" value="TONB_DEPENDENT_REC_3"/>
    <property type="match status" value="1"/>
</dbReference>
<evidence type="ECO:0000259" key="16">
    <source>
        <dbReference type="SMART" id="SM00965"/>
    </source>
</evidence>
<evidence type="ECO:0000256" key="10">
    <source>
        <dbReference type="ARBA" id="ARBA00023077"/>
    </source>
</evidence>
<keyword evidence="7" id="KW-0732">Signal</keyword>
<dbReference type="RefSeq" id="WP_408157226.1">
    <property type="nucleotide sequence ID" value="NZ_JAQQFM010000004.1"/>
</dbReference>
<proteinExistence type="inferred from homology"/>
<sequence length="803" mass="85267">MTNVGAATSVAQQQVPQAPARIEFSIAPASLSQVLGSFATRAGITLSYQPSIAAGKSSAGLQGRHSVSEGLEIVLRGTGIRAVMQGKGDFVLQLLTPPDGEKLTQPVQRMQQESSLPMVTVRPAAAGNGAGAETQPHKLTASLLDTPRSVTVIPAELIKDMQAGSVADVLRSIPGITFKGADALGAPGGDRPFIRGFDSSNSLFVDGMRSPGAQSREVFAVEQIEVIEGPGSIYSGRGAGGGSVNIVSKTPQADNFFDASLGVGSADYRRSTVDVNRRMDDTSAARLNLMWQDSAKAGREQVSYGRWGVAPSLSFGLNTPTRVTLSYYHLQTDDMPDYSVPYAQGGGAPINVGRDRFYGLLSRDFIRSSADIAQVEVVHKLDGGMRLRNLTQYSASAMDFIATNPQWAGTGSGSDLLQLQAKSAVFDMRAMSNQTQLSGDFATGAVSHRFVAGLELSRERGQRSNYDVRDSAGNDIISGAGCEVAYNCTSLYGWNPAGPWTGSVAQPDSATGVLTTTSDTVSLYAADTGTLSPRWLLNSGLRYDRFSTSTEGASSLSKRSAFWSYQLGLIFKPADNLSVYGTLSTAANPVGSDSGQGSDVISAANQDLEPERIRNIEAGVKWDVGNAPGRSMVLSAAMFRAVKTNARISIGRGSVNGGTQTVKGLVLGARGNISADWSMAAGYSYLDSRINDDGPTSANDGNIFPLTPRRSLTLWSGYRLPAGFRVGAGLTYSDRLYANSANTNYVPAYTKFDAMLAWQANANLELQLNLYNLTDKLYYDSSYPVYATIAAGRSAVLSAHFRY</sequence>
<dbReference type="InterPro" id="IPR000531">
    <property type="entry name" value="Beta-barrel_TonB"/>
</dbReference>
<comment type="subcellular location">
    <subcellularLocation>
        <location evidence="1 14">Cell outer membrane</location>
        <topology evidence="1 14">Multi-pass membrane protein</topology>
    </subcellularLocation>
</comment>
<dbReference type="Gene3D" id="3.55.50.30">
    <property type="match status" value="1"/>
</dbReference>
<feature type="domain" description="Secretin/TonB short N-terminal" evidence="16">
    <location>
        <begin position="44"/>
        <end position="95"/>
    </location>
</feature>
<evidence type="ECO:0000313" key="17">
    <source>
        <dbReference type="EMBL" id="MFL9924508.1"/>
    </source>
</evidence>
<dbReference type="PANTHER" id="PTHR32552:SF89">
    <property type="entry name" value="CATECHOLATE SIDEROPHORE RECEPTOR FIU"/>
    <property type="match status" value="1"/>
</dbReference>
<dbReference type="SMART" id="SM00965">
    <property type="entry name" value="STN"/>
    <property type="match status" value="1"/>
</dbReference>
<dbReference type="InterPro" id="IPR012910">
    <property type="entry name" value="Plug_dom"/>
</dbReference>
<protein>
    <submittedName>
        <fullName evidence="17">TonB-dependent siderophore receptor</fullName>
    </submittedName>
</protein>
<evidence type="ECO:0000256" key="1">
    <source>
        <dbReference type="ARBA" id="ARBA00004571"/>
    </source>
</evidence>
<keyword evidence="11 14" id="KW-0472">Membrane</keyword>
<evidence type="ECO:0000256" key="2">
    <source>
        <dbReference type="ARBA" id="ARBA00009810"/>
    </source>
</evidence>
<reference evidence="17 18" key="1">
    <citation type="journal article" date="2024" name="Chem. Sci.">
        <title>Discovery of megapolipeptins by genome mining of a Burkholderiales bacteria collection.</title>
        <authorList>
            <person name="Paulo B.S."/>
            <person name="Recchia M.J.J."/>
            <person name="Lee S."/>
            <person name="Fergusson C.H."/>
            <person name="Romanowski S.B."/>
            <person name="Hernandez A."/>
            <person name="Krull N."/>
            <person name="Liu D.Y."/>
            <person name="Cavanagh H."/>
            <person name="Bos A."/>
            <person name="Gray C.A."/>
            <person name="Murphy B.T."/>
            <person name="Linington R.G."/>
            <person name="Eustaquio A.S."/>
        </authorList>
    </citation>
    <scope>NUCLEOTIDE SEQUENCE [LARGE SCALE GENOMIC DNA]</scope>
    <source>
        <strain evidence="17 18">RL21-008-BIB-A</strain>
    </source>
</reference>
<gene>
    <name evidence="17" type="ORF">PQR62_09540</name>
</gene>
<keyword evidence="4 14" id="KW-1134">Transmembrane beta strand</keyword>
<keyword evidence="12 17" id="KW-0675">Receptor</keyword>
<evidence type="ECO:0000256" key="5">
    <source>
        <dbReference type="ARBA" id="ARBA00022496"/>
    </source>
</evidence>
<evidence type="ECO:0000256" key="15">
    <source>
        <dbReference type="RuleBase" id="RU003357"/>
    </source>
</evidence>
<dbReference type="InterPro" id="IPR036942">
    <property type="entry name" value="Beta-barrel_TonB_sf"/>
</dbReference>
<evidence type="ECO:0000256" key="12">
    <source>
        <dbReference type="ARBA" id="ARBA00023170"/>
    </source>
</evidence>
<dbReference type="Gene3D" id="2.170.130.10">
    <property type="entry name" value="TonB-dependent receptor, plug domain"/>
    <property type="match status" value="1"/>
</dbReference>
<comment type="caution">
    <text evidence="17">The sequence shown here is derived from an EMBL/GenBank/DDBJ whole genome shotgun (WGS) entry which is preliminary data.</text>
</comment>
<dbReference type="PANTHER" id="PTHR32552">
    <property type="entry name" value="FERRICHROME IRON RECEPTOR-RELATED"/>
    <property type="match status" value="1"/>
</dbReference>
<evidence type="ECO:0000256" key="6">
    <source>
        <dbReference type="ARBA" id="ARBA00022692"/>
    </source>
</evidence>
<organism evidence="17 18">
    <name type="scientific">Herbaspirillum lusitanum</name>
    <dbReference type="NCBI Taxonomy" id="213312"/>
    <lineage>
        <taxon>Bacteria</taxon>
        <taxon>Pseudomonadati</taxon>
        <taxon>Pseudomonadota</taxon>
        <taxon>Betaproteobacteria</taxon>
        <taxon>Burkholderiales</taxon>
        <taxon>Oxalobacteraceae</taxon>
        <taxon>Herbaspirillum</taxon>
    </lineage>
</organism>
<dbReference type="InterPro" id="IPR039426">
    <property type="entry name" value="TonB-dep_rcpt-like"/>
</dbReference>
<dbReference type="Gene3D" id="2.40.170.20">
    <property type="entry name" value="TonB-dependent receptor, beta-barrel domain"/>
    <property type="match status" value="1"/>
</dbReference>
<evidence type="ECO:0000256" key="7">
    <source>
        <dbReference type="ARBA" id="ARBA00022729"/>
    </source>
</evidence>
<keyword evidence="9" id="KW-0406">Ion transport</keyword>
<evidence type="ECO:0000256" key="3">
    <source>
        <dbReference type="ARBA" id="ARBA00022448"/>
    </source>
</evidence>
<dbReference type="InterPro" id="IPR037066">
    <property type="entry name" value="Plug_dom_sf"/>
</dbReference>
<keyword evidence="10 15" id="KW-0798">TonB box</keyword>
<dbReference type="InterPro" id="IPR010105">
    <property type="entry name" value="TonB_sidphr_rcpt"/>
</dbReference>
<keyword evidence="8" id="KW-0408">Iron</keyword>
<dbReference type="Pfam" id="PF07715">
    <property type="entry name" value="Plug"/>
    <property type="match status" value="1"/>
</dbReference>
<dbReference type="InterPro" id="IPR011662">
    <property type="entry name" value="Secretin/TonB_short_N"/>
</dbReference>
<comment type="similarity">
    <text evidence="2 14 15">Belongs to the TonB-dependent receptor family.</text>
</comment>
<keyword evidence="5" id="KW-0410">Iron transport</keyword>
<name>A0ABW9A9T4_9BURK</name>
<dbReference type="CDD" id="cd01347">
    <property type="entry name" value="ligand_gated_channel"/>
    <property type="match status" value="1"/>
</dbReference>
<keyword evidence="3 14" id="KW-0813">Transport</keyword>
<accession>A0ABW9A9T4</accession>